<organism evidence="2 3">
    <name type="scientific">Clostridium simiarum</name>
    <dbReference type="NCBI Taxonomy" id="2841506"/>
    <lineage>
        <taxon>Bacteria</taxon>
        <taxon>Bacillati</taxon>
        <taxon>Bacillota</taxon>
        <taxon>Clostridia</taxon>
        <taxon>Eubacteriales</taxon>
        <taxon>Clostridiaceae</taxon>
        <taxon>Clostridium</taxon>
    </lineage>
</organism>
<dbReference type="EMBL" id="JAHLQL010000001">
    <property type="protein sequence ID" value="MBU5591188.1"/>
    <property type="molecule type" value="Genomic_DNA"/>
</dbReference>
<protein>
    <submittedName>
        <fullName evidence="2">YeeE/YedE family protein</fullName>
    </submittedName>
</protein>
<keyword evidence="1" id="KW-0812">Transmembrane</keyword>
<keyword evidence="1" id="KW-0472">Membrane</keyword>
<dbReference type="InterPro" id="IPR007272">
    <property type="entry name" value="Sulf_transp_TsuA/YedE"/>
</dbReference>
<feature type="transmembrane region" description="Helical" evidence="1">
    <location>
        <begin position="192"/>
        <end position="213"/>
    </location>
</feature>
<gene>
    <name evidence="2" type="ORF">KQI89_05370</name>
</gene>
<dbReference type="Proteomes" id="UP000736583">
    <property type="component" value="Unassembled WGS sequence"/>
</dbReference>
<evidence type="ECO:0000313" key="2">
    <source>
        <dbReference type="EMBL" id="MBU5591188.1"/>
    </source>
</evidence>
<accession>A0ABS6F0P5</accession>
<name>A0ABS6F0P5_9CLOT</name>
<feature type="transmembrane region" description="Helical" evidence="1">
    <location>
        <begin position="21"/>
        <end position="41"/>
    </location>
</feature>
<feature type="transmembrane region" description="Helical" evidence="1">
    <location>
        <begin position="47"/>
        <end position="63"/>
    </location>
</feature>
<proteinExistence type="predicted"/>
<feature type="transmembrane region" description="Helical" evidence="1">
    <location>
        <begin position="153"/>
        <end position="172"/>
    </location>
</feature>
<keyword evidence="1" id="KW-1133">Transmembrane helix</keyword>
<dbReference type="RefSeq" id="WP_216456203.1">
    <property type="nucleotide sequence ID" value="NZ_JAHLQL010000001.1"/>
</dbReference>
<comment type="caution">
    <text evidence="2">The sequence shown here is derived from an EMBL/GenBank/DDBJ whole genome shotgun (WGS) entry which is preliminary data.</text>
</comment>
<reference evidence="2 3" key="1">
    <citation type="submission" date="2021-06" db="EMBL/GenBank/DDBJ databases">
        <authorList>
            <person name="Sun Q."/>
            <person name="Li D."/>
        </authorList>
    </citation>
    <scope>NUCLEOTIDE SEQUENCE [LARGE SCALE GENOMIC DNA]</scope>
    <source>
        <strain evidence="2 3">MSJ-4</strain>
    </source>
</reference>
<feature type="transmembrane region" description="Helical" evidence="1">
    <location>
        <begin position="124"/>
        <end position="146"/>
    </location>
</feature>
<feature type="transmembrane region" description="Helical" evidence="1">
    <location>
        <begin position="84"/>
        <end position="104"/>
    </location>
</feature>
<keyword evidence="3" id="KW-1185">Reference proteome</keyword>
<sequence length="224" mass="23839">MTEMKTSMRSSVPRKPKKKKVNQIPFGVALFLGIIGVGFFLGNNNPRAALMWGFGVSAGFTLQRSRFCFTASLRDPVLTGGTSLTKAVIIAIAVASVGFISIQYGASVKGGPIPGNISPVGVHIAIGAIMFGIGAVIAGGCASGTLMRVGEGFLMQMLAFVFFIIGSLWGAKDFGWWAKKFMPEKGVFLPDVLGWAPAIAIQFAVLLALYILADWFGNRKSKEI</sequence>
<evidence type="ECO:0000313" key="3">
    <source>
        <dbReference type="Proteomes" id="UP000736583"/>
    </source>
</evidence>
<evidence type="ECO:0000256" key="1">
    <source>
        <dbReference type="SAM" id="Phobius"/>
    </source>
</evidence>
<dbReference type="Pfam" id="PF04143">
    <property type="entry name" value="Sulf_transp"/>
    <property type="match status" value="1"/>
</dbReference>